<reference evidence="1" key="1">
    <citation type="journal article" date="2014" name="Front. Microbiol.">
        <title>High frequency of phylogenetically diverse reductive dehalogenase-homologous genes in deep subseafloor sedimentary metagenomes.</title>
        <authorList>
            <person name="Kawai M."/>
            <person name="Futagami T."/>
            <person name="Toyoda A."/>
            <person name="Takaki Y."/>
            <person name="Nishi S."/>
            <person name="Hori S."/>
            <person name="Arai W."/>
            <person name="Tsubouchi T."/>
            <person name="Morono Y."/>
            <person name="Uchiyama I."/>
            <person name="Ito T."/>
            <person name="Fujiyama A."/>
            <person name="Inagaki F."/>
            <person name="Takami H."/>
        </authorList>
    </citation>
    <scope>NUCLEOTIDE SEQUENCE</scope>
    <source>
        <strain evidence="1">Expedition CK06-06</strain>
    </source>
</reference>
<dbReference type="EMBL" id="BART01019923">
    <property type="protein sequence ID" value="GAG97878.1"/>
    <property type="molecule type" value="Genomic_DNA"/>
</dbReference>
<name>X1CNZ9_9ZZZZ</name>
<dbReference type="AlphaFoldDB" id="X1CNZ9"/>
<organism evidence="1">
    <name type="scientific">marine sediment metagenome</name>
    <dbReference type="NCBI Taxonomy" id="412755"/>
    <lineage>
        <taxon>unclassified sequences</taxon>
        <taxon>metagenomes</taxon>
        <taxon>ecological metagenomes</taxon>
    </lineage>
</organism>
<proteinExistence type="predicted"/>
<protein>
    <submittedName>
        <fullName evidence="1">Uncharacterized protein</fullName>
    </submittedName>
</protein>
<accession>X1CNZ9</accession>
<sequence>MSISGYMQLAEMEGGNLQPYKEEIRKVLKRLKMLLGNIQNYSLGESPDKEVLVEKYSDVDDMIRLDPASELPLLSPVDENVWIQARDHLINSEKMQRLHSRIEQIEAALDRNDFETYKLNVIGFNNMLVDVELYFSRIEPPSPLGPQLGTGVKSSSAGQILEGILEQRGTDEEFKQEVMEMGSTSEWIAKRLQNEKSRNQIQVTIKAIWNLRKEGIKFPIRPWMFRYNADTLSRRIRILAGRVPITLGNCRDLHHIDKEEYYDSKGNIDLSKVGPDVAKSKNTPLFNTLFPGE</sequence>
<evidence type="ECO:0000313" key="1">
    <source>
        <dbReference type="EMBL" id="GAG97878.1"/>
    </source>
</evidence>
<feature type="non-terminal residue" evidence="1">
    <location>
        <position position="293"/>
    </location>
</feature>
<comment type="caution">
    <text evidence="1">The sequence shown here is derived from an EMBL/GenBank/DDBJ whole genome shotgun (WGS) entry which is preliminary data.</text>
</comment>
<gene>
    <name evidence="1" type="ORF">S01H4_37134</name>
</gene>